<dbReference type="Proteomes" id="UP001597304">
    <property type="component" value="Unassembled WGS sequence"/>
</dbReference>
<dbReference type="InterPro" id="IPR039420">
    <property type="entry name" value="WalR-like"/>
</dbReference>
<dbReference type="InterPro" id="IPR011006">
    <property type="entry name" value="CheY-like_superfamily"/>
</dbReference>
<proteinExistence type="predicted"/>
<evidence type="ECO:0000313" key="7">
    <source>
        <dbReference type="EMBL" id="MFD1710119.1"/>
    </source>
</evidence>
<evidence type="ECO:0000313" key="8">
    <source>
        <dbReference type="Proteomes" id="UP001597304"/>
    </source>
</evidence>
<protein>
    <submittedName>
        <fullName evidence="7">LuxR C-terminal-related transcriptional regulator</fullName>
    </submittedName>
</protein>
<dbReference type="InterPro" id="IPR000792">
    <property type="entry name" value="Tscrpt_reg_LuxR_C"/>
</dbReference>
<keyword evidence="1" id="KW-0805">Transcription regulation</keyword>
<organism evidence="7 8">
    <name type="scientific">Ottowia flava</name>
    <dbReference type="NCBI Taxonomy" id="2675430"/>
    <lineage>
        <taxon>Bacteria</taxon>
        <taxon>Pseudomonadati</taxon>
        <taxon>Pseudomonadota</taxon>
        <taxon>Betaproteobacteria</taxon>
        <taxon>Burkholderiales</taxon>
        <taxon>Comamonadaceae</taxon>
        <taxon>Ottowia</taxon>
    </lineage>
</organism>
<accession>A0ABW4KQP6</accession>
<dbReference type="Pfam" id="PF00196">
    <property type="entry name" value="GerE"/>
    <property type="match status" value="1"/>
</dbReference>
<name>A0ABW4KQP6_9BURK</name>
<keyword evidence="2" id="KW-0238">DNA-binding</keyword>
<evidence type="ECO:0000256" key="3">
    <source>
        <dbReference type="ARBA" id="ARBA00023163"/>
    </source>
</evidence>
<dbReference type="EMBL" id="JBHUEJ010000015">
    <property type="protein sequence ID" value="MFD1710119.1"/>
    <property type="molecule type" value="Genomic_DNA"/>
</dbReference>
<evidence type="ECO:0000259" key="6">
    <source>
        <dbReference type="PROSITE" id="PS50110"/>
    </source>
</evidence>
<evidence type="ECO:0000256" key="1">
    <source>
        <dbReference type="ARBA" id="ARBA00023015"/>
    </source>
</evidence>
<evidence type="ECO:0000259" key="5">
    <source>
        <dbReference type="PROSITE" id="PS50043"/>
    </source>
</evidence>
<dbReference type="PANTHER" id="PTHR43214:SF41">
    <property type="entry name" value="NITRATE_NITRITE RESPONSE REGULATOR PROTEIN NARP"/>
    <property type="match status" value="1"/>
</dbReference>
<dbReference type="PROSITE" id="PS50043">
    <property type="entry name" value="HTH_LUXR_2"/>
    <property type="match status" value="1"/>
</dbReference>
<dbReference type="Pfam" id="PF00072">
    <property type="entry name" value="Response_reg"/>
    <property type="match status" value="1"/>
</dbReference>
<reference evidence="8" key="1">
    <citation type="journal article" date="2019" name="Int. J. Syst. Evol. Microbiol.">
        <title>The Global Catalogue of Microorganisms (GCM) 10K type strain sequencing project: providing services to taxonomists for standard genome sequencing and annotation.</title>
        <authorList>
            <consortium name="The Broad Institute Genomics Platform"/>
            <consortium name="The Broad Institute Genome Sequencing Center for Infectious Disease"/>
            <person name="Wu L."/>
            <person name="Ma J."/>
        </authorList>
    </citation>
    <scope>NUCLEOTIDE SEQUENCE [LARGE SCALE GENOMIC DNA]</scope>
    <source>
        <strain evidence="8">LMG 29247</strain>
    </source>
</reference>
<feature type="domain" description="Response regulatory" evidence="6">
    <location>
        <begin position="3"/>
        <end position="119"/>
    </location>
</feature>
<dbReference type="PANTHER" id="PTHR43214">
    <property type="entry name" value="TWO-COMPONENT RESPONSE REGULATOR"/>
    <property type="match status" value="1"/>
</dbReference>
<dbReference type="RefSeq" id="WP_147911883.1">
    <property type="nucleotide sequence ID" value="NZ_JBHUEJ010000015.1"/>
</dbReference>
<gene>
    <name evidence="7" type="ORF">ACFSF0_05855</name>
</gene>
<dbReference type="SMART" id="SM00421">
    <property type="entry name" value="HTH_LUXR"/>
    <property type="match status" value="1"/>
</dbReference>
<feature type="modified residue" description="4-aspartylphosphate" evidence="4">
    <location>
        <position position="54"/>
    </location>
</feature>
<sequence>MKCVLIVEAEAEAEAGLSLVADQAFPVAQLRHAQAAAEAVRLLGEQRVELALIDPHGLDEGGQGVAQVIQALPPGAVAVIVTGTDEDEYLFPALRAGAFGYLLRDQPVDDLVAALQGMVQGEPPLSPSVARRVLRFFAEDAGAALLPSPSPDDVALNARESEILQRVAKGFTLPEIAGQLGLSRHTVADYVKQIYRKLNVSSRAEAALEAARRGLVRP</sequence>
<dbReference type="SMART" id="SM00448">
    <property type="entry name" value="REC"/>
    <property type="match status" value="1"/>
</dbReference>
<feature type="domain" description="HTH luxR-type" evidence="5">
    <location>
        <begin position="149"/>
        <end position="214"/>
    </location>
</feature>
<keyword evidence="3" id="KW-0804">Transcription</keyword>
<dbReference type="PROSITE" id="PS50110">
    <property type="entry name" value="RESPONSE_REGULATORY"/>
    <property type="match status" value="1"/>
</dbReference>
<evidence type="ECO:0000256" key="4">
    <source>
        <dbReference type="PROSITE-ProRule" id="PRU00169"/>
    </source>
</evidence>
<dbReference type="SUPFAM" id="SSF52172">
    <property type="entry name" value="CheY-like"/>
    <property type="match status" value="1"/>
</dbReference>
<dbReference type="InterPro" id="IPR016032">
    <property type="entry name" value="Sig_transdc_resp-reg_C-effctor"/>
</dbReference>
<dbReference type="CDD" id="cd06170">
    <property type="entry name" value="LuxR_C_like"/>
    <property type="match status" value="1"/>
</dbReference>
<dbReference type="PRINTS" id="PR00038">
    <property type="entry name" value="HTHLUXR"/>
</dbReference>
<comment type="caution">
    <text evidence="7">The sequence shown here is derived from an EMBL/GenBank/DDBJ whole genome shotgun (WGS) entry which is preliminary data.</text>
</comment>
<dbReference type="InterPro" id="IPR001789">
    <property type="entry name" value="Sig_transdc_resp-reg_receiver"/>
</dbReference>
<evidence type="ECO:0000256" key="2">
    <source>
        <dbReference type="ARBA" id="ARBA00023125"/>
    </source>
</evidence>
<dbReference type="Gene3D" id="3.40.50.2300">
    <property type="match status" value="1"/>
</dbReference>
<keyword evidence="4" id="KW-0597">Phosphoprotein</keyword>
<keyword evidence="8" id="KW-1185">Reference proteome</keyword>
<dbReference type="SUPFAM" id="SSF46894">
    <property type="entry name" value="C-terminal effector domain of the bipartite response regulators"/>
    <property type="match status" value="1"/>
</dbReference>